<protein>
    <submittedName>
        <fullName evidence="3">Aste57867_8892 protein</fullName>
    </submittedName>
</protein>
<keyword evidence="4" id="KW-1185">Reference proteome</keyword>
<organism evidence="3 4">
    <name type="scientific">Aphanomyces stellatus</name>
    <dbReference type="NCBI Taxonomy" id="120398"/>
    <lineage>
        <taxon>Eukaryota</taxon>
        <taxon>Sar</taxon>
        <taxon>Stramenopiles</taxon>
        <taxon>Oomycota</taxon>
        <taxon>Saprolegniomycetes</taxon>
        <taxon>Saprolegniales</taxon>
        <taxon>Verrucalvaceae</taxon>
        <taxon>Aphanomyces</taxon>
    </lineage>
</organism>
<evidence type="ECO:0000313" key="4">
    <source>
        <dbReference type="Proteomes" id="UP000332933"/>
    </source>
</evidence>
<dbReference type="Proteomes" id="UP000332933">
    <property type="component" value="Unassembled WGS sequence"/>
</dbReference>
<dbReference type="AlphaFoldDB" id="A0A485KLL7"/>
<reference evidence="2" key="2">
    <citation type="submission" date="2019-06" db="EMBL/GenBank/DDBJ databases">
        <title>Genomics analysis of Aphanomyces spp. identifies a new class of oomycete effector associated with host adaptation.</title>
        <authorList>
            <person name="Gaulin E."/>
        </authorList>
    </citation>
    <scope>NUCLEOTIDE SEQUENCE</scope>
    <source>
        <strain evidence="2">CBS 578.67</strain>
    </source>
</reference>
<reference evidence="3 4" key="1">
    <citation type="submission" date="2019-03" db="EMBL/GenBank/DDBJ databases">
        <authorList>
            <person name="Gaulin E."/>
            <person name="Dumas B."/>
        </authorList>
    </citation>
    <scope>NUCLEOTIDE SEQUENCE [LARGE SCALE GENOMIC DNA]</scope>
    <source>
        <strain evidence="3">CBS 568.67</strain>
    </source>
</reference>
<evidence type="ECO:0000256" key="1">
    <source>
        <dbReference type="SAM" id="MobiDB-lite"/>
    </source>
</evidence>
<proteinExistence type="predicted"/>
<name>A0A485KLL7_9STRA</name>
<gene>
    <name evidence="3" type="primary">Aste57867_8892</name>
    <name evidence="2" type="ORF">As57867_008857</name>
    <name evidence="3" type="ORF">ASTE57867_8892</name>
</gene>
<accession>A0A485KLL7</accession>
<evidence type="ECO:0000313" key="2">
    <source>
        <dbReference type="EMBL" id="KAF0700556.1"/>
    </source>
</evidence>
<dbReference type="OrthoDB" id="60752at2759"/>
<dbReference type="EMBL" id="CAADRA010005138">
    <property type="protein sequence ID" value="VFT85776.1"/>
    <property type="molecule type" value="Genomic_DNA"/>
</dbReference>
<sequence>MSSGSSDCVMEFSKYCRCDSIFESKYLRYDAHTELGISDARGGDGRTHRAGGTKVLRCFPHCCPSHVFNSVCGTSIVTRVSGPRVEHSITYLRFEASYEQQLHVGDEIDEASVLSNVRRQTHCIGEWIASHYDVYDENTTTRVCEFSPKAQSTLGWHYRWVGGSARQQRRAMHYLRAYAFERVGHGQLRVLSTVQSTPFIVMSYRRACKACQRQTPEDMAATDLQCECEGIYRMQQQGGEASTAAMDTGDGSQPEDEPTPSSQGQRVVAASPGLDEMEKMLATFYYVVATFPATFLDHHVHPIDAFFRRSSLLASCPPILPPFLHHGGRHQVATGSQYAPTLDAIAVLLTTAVQLLPATQALLATHAATLLHKPDLEQTYARLVHQLVADFNQALRPLHTTFSSVVQAMLAYCHDHHTLSASAAVLLKCHEFHPTRAFESFVAQMRETFMVQYIAIETPPHVPHQNSLSHPSAGSWHFRETQSVAVHDVSGGPSILSLLRACTMGVAFRLALHASSFFIQSQLSASHWSEFILDHRPRVLRVFPNGETTMSCVSDAMHGDYVGHVDVHSAIKMTLFFWPASPTSPSRVAYIVQLHFALADARVAQLQVHVTAAPEAAGPPRDYWGMDVTQRVALLDRTNEQPVLDCHVVYDRVI</sequence>
<evidence type="ECO:0000313" key="3">
    <source>
        <dbReference type="EMBL" id="VFT85776.1"/>
    </source>
</evidence>
<feature type="region of interest" description="Disordered" evidence="1">
    <location>
        <begin position="239"/>
        <end position="268"/>
    </location>
</feature>
<dbReference type="EMBL" id="VJMH01005117">
    <property type="protein sequence ID" value="KAF0700556.1"/>
    <property type="molecule type" value="Genomic_DNA"/>
</dbReference>